<feature type="transmembrane region" description="Helical" evidence="1">
    <location>
        <begin position="6"/>
        <end position="39"/>
    </location>
</feature>
<proteinExistence type="predicted"/>
<comment type="caution">
    <text evidence="2">The sequence shown here is derived from an EMBL/GenBank/DDBJ whole genome shotgun (WGS) entry which is preliminary data.</text>
</comment>
<keyword evidence="1" id="KW-0812">Transmembrane</keyword>
<evidence type="ECO:0000256" key="1">
    <source>
        <dbReference type="SAM" id="Phobius"/>
    </source>
</evidence>
<keyword evidence="1" id="KW-1133">Transmembrane helix</keyword>
<accession>X1GYK5</accession>
<keyword evidence="1" id="KW-0472">Membrane</keyword>
<dbReference type="AlphaFoldDB" id="X1GYK5"/>
<name>X1GYK5_9ZZZZ</name>
<evidence type="ECO:0000313" key="2">
    <source>
        <dbReference type="EMBL" id="GAH46699.1"/>
    </source>
</evidence>
<organism evidence="2">
    <name type="scientific">marine sediment metagenome</name>
    <dbReference type="NCBI Taxonomy" id="412755"/>
    <lineage>
        <taxon>unclassified sequences</taxon>
        <taxon>metagenomes</taxon>
        <taxon>ecological metagenomes</taxon>
    </lineage>
</organism>
<dbReference type="EMBL" id="BARU01006310">
    <property type="protein sequence ID" value="GAH46699.1"/>
    <property type="molecule type" value="Genomic_DNA"/>
</dbReference>
<sequence>MPSKTIVSIIAVAIIIICCIFNGINGAVVGTGVAAIAGLGGYAIGRVKK</sequence>
<gene>
    <name evidence="2" type="ORF">S03H2_12399</name>
</gene>
<protein>
    <submittedName>
        <fullName evidence="2">Uncharacterized protein</fullName>
    </submittedName>
</protein>
<reference evidence="2" key="1">
    <citation type="journal article" date="2014" name="Front. Microbiol.">
        <title>High frequency of phylogenetically diverse reductive dehalogenase-homologous genes in deep subseafloor sedimentary metagenomes.</title>
        <authorList>
            <person name="Kawai M."/>
            <person name="Futagami T."/>
            <person name="Toyoda A."/>
            <person name="Takaki Y."/>
            <person name="Nishi S."/>
            <person name="Hori S."/>
            <person name="Arai W."/>
            <person name="Tsubouchi T."/>
            <person name="Morono Y."/>
            <person name="Uchiyama I."/>
            <person name="Ito T."/>
            <person name="Fujiyama A."/>
            <person name="Inagaki F."/>
            <person name="Takami H."/>
        </authorList>
    </citation>
    <scope>NUCLEOTIDE SEQUENCE</scope>
    <source>
        <strain evidence="2">Expedition CK06-06</strain>
    </source>
</reference>